<dbReference type="EMBL" id="BOML01000039">
    <property type="protein sequence ID" value="GIE03652.1"/>
    <property type="molecule type" value="Genomic_DNA"/>
</dbReference>
<sequence>MPCGRTRQVSLGWQGAGEGCYLGRWWEDRDEQAGQDDSRAAGPPPNNTSSQLGRRLRGGLLGSSVSDDCWPC</sequence>
<gene>
    <name evidence="2" type="ORF">Adu01nite_50020</name>
</gene>
<feature type="region of interest" description="Disordered" evidence="1">
    <location>
        <begin position="31"/>
        <end position="72"/>
    </location>
</feature>
<dbReference type="Proteomes" id="UP000637628">
    <property type="component" value="Unassembled WGS sequence"/>
</dbReference>
<evidence type="ECO:0000313" key="3">
    <source>
        <dbReference type="Proteomes" id="UP000637628"/>
    </source>
</evidence>
<protein>
    <submittedName>
        <fullName evidence="2">Uncharacterized protein</fullName>
    </submittedName>
</protein>
<evidence type="ECO:0000256" key="1">
    <source>
        <dbReference type="SAM" id="MobiDB-lite"/>
    </source>
</evidence>
<comment type="caution">
    <text evidence="2">The sequence shown here is derived from an EMBL/GenBank/DDBJ whole genome shotgun (WGS) entry which is preliminary data.</text>
</comment>
<name>A0ABQ3Z1F0_9ACTN</name>
<accession>A0ABQ3Z1F0</accession>
<evidence type="ECO:0000313" key="2">
    <source>
        <dbReference type="EMBL" id="GIE03652.1"/>
    </source>
</evidence>
<proteinExistence type="predicted"/>
<keyword evidence="3" id="KW-1185">Reference proteome</keyword>
<organism evidence="2 3">
    <name type="scientific">Paractinoplanes durhamensis</name>
    <dbReference type="NCBI Taxonomy" id="113563"/>
    <lineage>
        <taxon>Bacteria</taxon>
        <taxon>Bacillati</taxon>
        <taxon>Actinomycetota</taxon>
        <taxon>Actinomycetes</taxon>
        <taxon>Micromonosporales</taxon>
        <taxon>Micromonosporaceae</taxon>
        <taxon>Paractinoplanes</taxon>
    </lineage>
</organism>
<reference evidence="2 3" key="1">
    <citation type="submission" date="2021-01" db="EMBL/GenBank/DDBJ databases">
        <title>Whole genome shotgun sequence of Actinoplanes durhamensis NBRC 14914.</title>
        <authorList>
            <person name="Komaki H."/>
            <person name="Tamura T."/>
        </authorList>
    </citation>
    <scope>NUCLEOTIDE SEQUENCE [LARGE SCALE GENOMIC DNA]</scope>
    <source>
        <strain evidence="2 3">NBRC 14914</strain>
    </source>
</reference>